<feature type="transmembrane region" description="Helical" evidence="1">
    <location>
        <begin position="394"/>
        <end position="427"/>
    </location>
</feature>
<feature type="transmembrane region" description="Helical" evidence="1">
    <location>
        <begin position="170"/>
        <end position="188"/>
    </location>
</feature>
<feature type="domain" description="DUF112" evidence="2">
    <location>
        <begin position="20"/>
        <end position="439"/>
    </location>
</feature>
<feature type="transmembrane region" description="Helical" evidence="1">
    <location>
        <begin position="61"/>
        <end position="82"/>
    </location>
</feature>
<keyword evidence="1" id="KW-0472">Membrane</keyword>
<dbReference type="EMBL" id="JBHUIR010000062">
    <property type="protein sequence ID" value="MFD2261190.1"/>
    <property type="molecule type" value="Genomic_DNA"/>
</dbReference>
<sequence>MDAFMSLAHGFTVALTPINLMWGLIGVTLGTAVGVLPGLGPALTIALLLPITFQVEATAAFILFAGIYFGAMFGGSTTSILINTPGESATIVTALEGHEMAKRGRGGPALATAAIGSFVAGTLGTVGITVLAPFIVKVALSFGPADYFALMLLAFVTVSSVLGSSTIRGLTSLAFGLLIGLVGVDLQTGQARFSFGQMELLDGIDVVIVCVGLFAVGETLHLASRYRRTKEEIIPIEGSLWMTAQDWARSWKAWLRGAFIGFPMGALPAGGAEIPTFLSYFVEKKLSKKPEEFGKGAIEGVAGPEAANNASAAGVFVPLLTLGLPTSATAAIMLAAFQSYGINPGPQLLTTQPDLVWGLIASLYIGNVLLLVLNLPLVGLWVQILKIPTPYLYAGILVFATIGTYGISQSVFDLGLLYGIGILGFFMRRYDFPTSPVIIGMILGPYAEQQFRRALTISQGDMTVFFTRPLSLTLIIIAALALLLPVIVSTTKSWLKKTETA</sequence>
<keyword evidence="1" id="KW-1133">Transmembrane helix</keyword>
<name>A0ABW5DPF5_9HYPH</name>
<keyword evidence="4" id="KW-1185">Reference proteome</keyword>
<accession>A0ABW5DPF5</accession>
<evidence type="ECO:0000259" key="2">
    <source>
        <dbReference type="Pfam" id="PF01970"/>
    </source>
</evidence>
<feature type="transmembrane region" description="Helical" evidence="1">
    <location>
        <begin position="357"/>
        <end position="382"/>
    </location>
</feature>
<evidence type="ECO:0000313" key="4">
    <source>
        <dbReference type="Proteomes" id="UP001597373"/>
    </source>
</evidence>
<feature type="transmembrane region" description="Helical" evidence="1">
    <location>
        <begin position="315"/>
        <end position="337"/>
    </location>
</feature>
<dbReference type="InterPro" id="IPR002823">
    <property type="entry name" value="DUF112_TM"/>
</dbReference>
<feature type="transmembrane region" description="Helical" evidence="1">
    <location>
        <begin position="470"/>
        <end position="488"/>
    </location>
</feature>
<gene>
    <name evidence="3" type="ORF">ACFSMZ_15680</name>
</gene>
<organism evidence="3 4">
    <name type="scientific">Chelativorans composti</name>
    <dbReference type="NCBI Taxonomy" id="768533"/>
    <lineage>
        <taxon>Bacteria</taxon>
        <taxon>Pseudomonadati</taxon>
        <taxon>Pseudomonadota</taxon>
        <taxon>Alphaproteobacteria</taxon>
        <taxon>Hyphomicrobiales</taxon>
        <taxon>Phyllobacteriaceae</taxon>
        <taxon>Chelativorans</taxon>
    </lineage>
</organism>
<proteinExistence type="predicted"/>
<feature type="transmembrane region" description="Helical" evidence="1">
    <location>
        <begin position="200"/>
        <end position="217"/>
    </location>
</feature>
<dbReference type="RefSeq" id="WP_345099829.1">
    <property type="nucleotide sequence ID" value="NZ_BAABGS010000071.1"/>
</dbReference>
<feature type="transmembrane region" description="Helical" evidence="1">
    <location>
        <begin position="109"/>
        <end position="135"/>
    </location>
</feature>
<comment type="caution">
    <text evidence="3">The sequence shown here is derived from an EMBL/GenBank/DDBJ whole genome shotgun (WGS) entry which is preliminary data.</text>
</comment>
<feature type="transmembrane region" description="Helical" evidence="1">
    <location>
        <begin position="20"/>
        <end position="49"/>
    </location>
</feature>
<evidence type="ECO:0000313" key="3">
    <source>
        <dbReference type="EMBL" id="MFD2261190.1"/>
    </source>
</evidence>
<reference evidence="4" key="1">
    <citation type="journal article" date="2019" name="Int. J. Syst. Evol. Microbiol.">
        <title>The Global Catalogue of Microorganisms (GCM) 10K type strain sequencing project: providing services to taxonomists for standard genome sequencing and annotation.</title>
        <authorList>
            <consortium name="The Broad Institute Genomics Platform"/>
            <consortium name="The Broad Institute Genome Sequencing Center for Infectious Disease"/>
            <person name="Wu L."/>
            <person name="Ma J."/>
        </authorList>
    </citation>
    <scope>NUCLEOTIDE SEQUENCE [LARGE SCALE GENOMIC DNA]</scope>
    <source>
        <strain evidence="4">KCTC 23707</strain>
    </source>
</reference>
<evidence type="ECO:0000256" key="1">
    <source>
        <dbReference type="SAM" id="Phobius"/>
    </source>
</evidence>
<protein>
    <submittedName>
        <fullName evidence="3">Tripartite tricarboxylate transporter permease</fullName>
    </submittedName>
</protein>
<dbReference type="PANTHER" id="PTHR35342">
    <property type="entry name" value="TRICARBOXYLIC TRANSPORT PROTEIN"/>
    <property type="match status" value="1"/>
</dbReference>
<keyword evidence="1" id="KW-0812">Transmembrane</keyword>
<feature type="transmembrane region" description="Helical" evidence="1">
    <location>
        <begin position="147"/>
        <end position="164"/>
    </location>
</feature>
<dbReference type="Proteomes" id="UP001597373">
    <property type="component" value="Unassembled WGS sequence"/>
</dbReference>
<dbReference type="Pfam" id="PF01970">
    <property type="entry name" value="TctA"/>
    <property type="match status" value="1"/>
</dbReference>
<dbReference type="PANTHER" id="PTHR35342:SF5">
    <property type="entry name" value="TRICARBOXYLIC TRANSPORT PROTEIN"/>
    <property type="match status" value="1"/>
</dbReference>